<dbReference type="RefSeq" id="WP_344537170.1">
    <property type="nucleotide sequence ID" value="NZ_BAAATD010000001.1"/>
</dbReference>
<dbReference type="EMBL" id="BAAATD010000001">
    <property type="protein sequence ID" value="GAA2575402.1"/>
    <property type="molecule type" value="Genomic_DNA"/>
</dbReference>
<dbReference type="GO" id="GO:0004519">
    <property type="term" value="F:endonuclease activity"/>
    <property type="evidence" value="ECO:0007669"/>
    <property type="project" value="UniProtKB-KW"/>
</dbReference>
<dbReference type="InterPro" id="IPR005135">
    <property type="entry name" value="Endo/exonuclease/phosphatase"/>
</dbReference>
<keyword evidence="1" id="KW-0472">Membrane</keyword>
<proteinExistence type="predicted"/>
<dbReference type="SUPFAM" id="SSF56219">
    <property type="entry name" value="DNase I-like"/>
    <property type="match status" value="1"/>
</dbReference>
<keyword evidence="4" id="KW-1185">Reference proteome</keyword>
<sequence>MTLQTEIGVRGDEEHTEREPRRGLLVSLASCVLAAVLTGHRAVPGGPGTLLDTALPWLGLLVLPLAVIAAVRRAWWPGLAAVLLPALVWSLMFGGAFLRSAPGGPYDLRVIGQNMYAGNRTPAATAAALLSTRADVLALVELSRGSYPESLDTAFPHHAVKGTVGIWSRFPIRDAEPVDLDMGWTRAMRATLVTPKGDITTYVAHLASARPGYTSKRDATMHRLSSTLRADRSKRILLLGDLNTATTDRKLGELVPPLREAHETAGSGMGFTWPGGFPLTRPDHILYAGLDAVNAATVATPGSDHHAVQADFRL</sequence>
<keyword evidence="3" id="KW-0255">Endonuclease</keyword>
<keyword evidence="1" id="KW-0812">Transmembrane</keyword>
<dbReference type="InterPro" id="IPR036691">
    <property type="entry name" value="Endo/exonu/phosph_ase_sf"/>
</dbReference>
<dbReference type="Gene3D" id="3.60.10.10">
    <property type="entry name" value="Endonuclease/exonuclease/phosphatase"/>
    <property type="match status" value="1"/>
</dbReference>
<evidence type="ECO:0000256" key="1">
    <source>
        <dbReference type="SAM" id="Phobius"/>
    </source>
</evidence>
<organism evidence="3 4">
    <name type="scientific">Actinomadura fulvescens</name>
    <dbReference type="NCBI Taxonomy" id="46160"/>
    <lineage>
        <taxon>Bacteria</taxon>
        <taxon>Bacillati</taxon>
        <taxon>Actinomycetota</taxon>
        <taxon>Actinomycetes</taxon>
        <taxon>Streptosporangiales</taxon>
        <taxon>Thermomonosporaceae</taxon>
        <taxon>Actinomadura</taxon>
    </lineage>
</organism>
<feature type="domain" description="Endonuclease/exonuclease/phosphatase" evidence="2">
    <location>
        <begin position="114"/>
        <end position="305"/>
    </location>
</feature>
<dbReference type="Proteomes" id="UP001501509">
    <property type="component" value="Unassembled WGS sequence"/>
</dbReference>
<evidence type="ECO:0000313" key="3">
    <source>
        <dbReference type="EMBL" id="GAA2575402.1"/>
    </source>
</evidence>
<feature type="transmembrane region" description="Helical" evidence="1">
    <location>
        <begin position="78"/>
        <end position="98"/>
    </location>
</feature>
<keyword evidence="3" id="KW-0378">Hydrolase</keyword>
<gene>
    <name evidence="3" type="ORF">GCM10010411_04520</name>
</gene>
<feature type="transmembrane region" description="Helical" evidence="1">
    <location>
        <begin position="24"/>
        <end position="42"/>
    </location>
</feature>
<accession>A0ABN3PB29</accession>
<feature type="transmembrane region" description="Helical" evidence="1">
    <location>
        <begin position="54"/>
        <end position="71"/>
    </location>
</feature>
<protein>
    <submittedName>
        <fullName evidence="3">Endonuclease/exonuclease/phosphatase family protein</fullName>
    </submittedName>
</protein>
<reference evidence="3 4" key="1">
    <citation type="journal article" date="2019" name="Int. J. Syst. Evol. Microbiol.">
        <title>The Global Catalogue of Microorganisms (GCM) 10K type strain sequencing project: providing services to taxonomists for standard genome sequencing and annotation.</title>
        <authorList>
            <consortium name="The Broad Institute Genomics Platform"/>
            <consortium name="The Broad Institute Genome Sequencing Center for Infectious Disease"/>
            <person name="Wu L."/>
            <person name="Ma J."/>
        </authorList>
    </citation>
    <scope>NUCLEOTIDE SEQUENCE [LARGE SCALE GENOMIC DNA]</scope>
    <source>
        <strain evidence="3 4">JCM 6833</strain>
    </source>
</reference>
<comment type="caution">
    <text evidence="3">The sequence shown here is derived from an EMBL/GenBank/DDBJ whole genome shotgun (WGS) entry which is preliminary data.</text>
</comment>
<evidence type="ECO:0000313" key="4">
    <source>
        <dbReference type="Proteomes" id="UP001501509"/>
    </source>
</evidence>
<evidence type="ECO:0000259" key="2">
    <source>
        <dbReference type="Pfam" id="PF03372"/>
    </source>
</evidence>
<dbReference type="Pfam" id="PF03372">
    <property type="entry name" value="Exo_endo_phos"/>
    <property type="match status" value="1"/>
</dbReference>
<keyword evidence="1" id="KW-1133">Transmembrane helix</keyword>
<keyword evidence="3" id="KW-0540">Nuclease</keyword>
<name>A0ABN3PB29_9ACTN</name>